<dbReference type="HOGENOM" id="CLU_297249_0_0_1"/>
<dbReference type="AlphaFoldDB" id="M4DDS3"/>
<evidence type="ECO:0000256" key="1">
    <source>
        <dbReference type="SAM" id="MobiDB-lite"/>
    </source>
</evidence>
<evidence type="ECO:0000313" key="2">
    <source>
        <dbReference type="EnsemblPlants" id="Bra014642.1-P"/>
    </source>
</evidence>
<keyword evidence="3" id="KW-1185">Reference proteome</keyword>
<dbReference type="Proteomes" id="UP000011750">
    <property type="component" value="Chromosome A04"/>
</dbReference>
<dbReference type="Gramene" id="Bra014642.1">
    <property type="protein sequence ID" value="Bra014642.1-P"/>
    <property type="gene ID" value="Bra014642"/>
</dbReference>
<evidence type="ECO:0000313" key="3">
    <source>
        <dbReference type="Proteomes" id="UP000011750"/>
    </source>
</evidence>
<organism evidence="2 3">
    <name type="scientific">Brassica campestris</name>
    <name type="common">Field mustard</name>
    <dbReference type="NCBI Taxonomy" id="3711"/>
    <lineage>
        <taxon>Eukaryota</taxon>
        <taxon>Viridiplantae</taxon>
        <taxon>Streptophyta</taxon>
        <taxon>Embryophyta</taxon>
        <taxon>Tracheophyta</taxon>
        <taxon>Spermatophyta</taxon>
        <taxon>Magnoliopsida</taxon>
        <taxon>eudicotyledons</taxon>
        <taxon>Gunneridae</taxon>
        <taxon>Pentapetalae</taxon>
        <taxon>rosids</taxon>
        <taxon>malvids</taxon>
        <taxon>Brassicales</taxon>
        <taxon>Brassicaceae</taxon>
        <taxon>Brassiceae</taxon>
        <taxon>Brassica</taxon>
    </lineage>
</organism>
<reference evidence="2 3" key="1">
    <citation type="journal article" date="2011" name="Nat. Genet.">
        <title>The genome of the mesopolyploid crop species Brassica rapa.</title>
        <authorList>
            <consortium name="Brassica rapa Genome Sequencing Project Consortium"/>
            <person name="Wang X."/>
            <person name="Wang H."/>
            <person name="Wang J."/>
            <person name="Sun R."/>
            <person name="Wu J."/>
            <person name="Liu S."/>
            <person name="Bai Y."/>
            <person name="Mun J.H."/>
            <person name="Bancroft I."/>
            <person name="Cheng F."/>
            <person name="Huang S."/>
            <person name="Li X."/>
            <person name="Hua W."/>
            <person name="Wang J."/>
            <person name="Wang X."/>
            <person name="Freeling M."/>
            <person name="Pires J.C."/>
            <person name="Paterson A.H."/>
            <person name="Chalhoub B."/>
            <person name="Wang B."/>
            <person name="Hayward A."/>
            <person name="Sharpe A.G."/>
            <person name="Park B.S."/>
            <person name="Weisshaar B."/>
            <person name="Liu B."/>
            <person name="Li B."/>
            <person name="Liu B."/>
            <person name="Tong C."/>
            <person name="Song C."/>
            <person name="Duran C."/>
            <person name="Peng C."/>
            <person name="Geng C."/>
            <person name="Koh C."/>
            <person name="Lin C."/>
            <person name="Edwards D."/>
            <person name="Mu D."/>
            <person name="Shen D."/>
            <person name="Soumpourou E."/>
            <person name="Li F."/>
            <person name="Fraser F."/>
            <person name="Conant G."/>
            <person name="Lassalle G."/>
            <person name="King G.J."/>
            <person name="Bonnema G."/>
            <person name="Tang H."/>
            <person name="Wang H."/>
            <person name="Belcram H."/>
            <person name="Zhou H."/>
            <person name="Hirakawa H."/>
            <person name="Abe H."/>
            <person name="Guo H."/>
            <person name="Wang H."/>
            <person name="Jin H."/>
            <person name="Parkin I.A."/>
            <person name="Batley J."/>
            <person name="Kim J.S."/>
            <person name="Just J."/>
            <person name="Li J."/>
            <person name="Xu J."/>
            <person name="Deng J."/>
            <person name="Kim J.A."/>
            <person name="Li J."/>
            <person name="Yu J."/>
            <person name="Meng J."/>
            <person name="Wang J."/>
            <person name="Min J."/>
            <person name="Poulain J."/>
            <person name="Wang J."/>
            <person name="Hatakeyama K."/>
            <person name="Wu K."/>
            <person name="Wang L."/>
            <person name="Fang L."/>
            <person name="Trick M."/>
            <person name="Links M.G."/>
            <person name="Zhao M."/>
            <person name="Jin M."/>
            <person name="Ramchiary N."/>
            <person name="Drou N."/>
            <person name="Berkman P.J."/>
            <person name="Cai Q."/>
            <person name="Huang Q."/>
            <person name="Li R."/>
            <person name="Tabata S."/>
            <person name="Cheng S."/>
            <person name="Zhang S."/>
            <person name="Zhang S."/>
            <person name="Huang S."/>
            <person name="Sato S."/>
            <person name="Sun S."/>
            <person name="Kwon S.J."/>
            <person name="Choi S.R."/>
            <person name="Lee T.H."/>
            <person name="Fan W."/>
            <person name="Zhao X."/>
            <person name="Tan X."/>
            <person name="Xu X."/>
            <person name="Wang Y."/>
            <person name="Qiu Y."/>
            <person name="Yin Y."/>
            <person name="Li Y."/>
            <person name="Du Y."/>
            <person name="Liao Y."/>
            <person name="Lim Y."/>
            <person name="Narusaka Y."/>
            <person name="Wang Y."/>
            <person name="Wang Z."/>
            <person name="Li Z."/>
            <person name="Wang Z."/>
            <person name="Xiong Z."/>
            <person name="Zhang Z."/>
        </authorList>
    </citation>
    <scope>NUCLEOTIDE SEQUENCE [LARGE SCALE GENOMIC DNA]</scope>
    <source>
        <strain evidence="2 3">cv. Chiifu-401-42</strain>
    </source>
</reference>
<reference evidence="2 3" key="2">
    <citation type="journal article" date="2018" name="Hortic Res">
        <title>Improved Brassica rapa reference genome by single-molecule sequencing and chromosome conformation capture technologies.</title>
        <authorList>
            <person name="Zhang L."/>
            <person name="Cai X."/>
            <person name="Wu J."/>
            <person name="Liu M."/>
            <person name="Grob S."/>
            <person name="Cheng F."/>
            <person name="Liang J."/>
            <person name="Cai C."/>
            <person name="Liu Z."/>
            <person name="Liu B."/>
            <person name="Wang F."/>
            <person name="Li S."/>
            <person name="Liu F."/>
            <person name="Li X."/>
            <person name="Cheng L."/>
            <person name="Yang W."/>
            <person name="Li M.H."/>
            <person name="Grossniklaus U."/>
            <person name="Zheng H."/>
            <person name="Wang X."/>
        </authorList>
    </citation>
    <scope>NUCLEOTIDE SEQUENCE [LARGE SCALE GENOMIC DNA]</scope>
    <source>
        <strain evidence="2 3">cv. Chiifu-401-42</strain>
    </source>
</reference>
<dbReference type="InParanoid" id="M4DDS3"/>
<sequence length="1014" mass="116727">MNPDPGLSMVSEHSHPLDSAFPDSTSNSEWRDEMMALLIKWRAEDKERFMKWRAEDQERQLKYDNLRQTLPQMTMKTDLDPVEKTHKPSGNFVEQMMCDPPDKALDGDRFGFADGDSQVHNTFIPKRYEDLKRYGGIRFRRIPIKLIYHKARFKKRKRRLIRGKRELSVSQKLKISTNSLRLVVKSVRTKKQYHRKKRATQIKLAEACKSLGMFCESSGYRDTKRHFQIRLGTRKIWETGVKRETHPFVYGFTSHTPMDIDGHVDTWIGDQSIFAEELKALDHDDNDAVMESLQYETSVVSEFKEMAKCKRHKVQQKWGKRGFHKVRFKVILHQRNKVAAEKVTKGGEPFKLGNSESLHTRRSKYTRRLFVKWCYFKARKRKQYKMGFIAQIEHVLPDSSHENQTRGQGRKIYPGGFQFPQWPQFIKSCSKIYHVSGSANLQTEETGESHKSIQFELSLFNGKIKGKPPEGDSENRREALEYKVSVSENGGSNLELIGGNGTDNFSFSIYVKQQTGRLVKTFCGRQLLEFCLAVQVWEPGGKSDKDVQLVDVHYQFINGREWDFLESVEELSKVEPRPPEMIKPKNLVSLLDTGALVTELIEDCNTDALMVTASIVHQLEDKLVLHRGSIDKRAELEKSKVEQLREVEEWLAHALQAVGQEMQRRVYKNRLRLRRVLAQVGELENLSLVEACEGTYAGISYTGAAVGDVWDIIAHIKKFLEIENGFGVEINMGSWNFVTKGVWSCLWISVKYNIRLRHCVRGVCVSRPLRGFQVYKINKEATLSIMDVKLTMESSGEHVAAIFTHKLFHLPRPPEWYTKGATWCSVTRFWFKISGCYYIFKVENHSISVSTYEAFQSPRPPELILFIVRFRQWKSKKLESGVVENKTRAMLSSNDRTWSQVYGAFPGIIFWRTWCRKLIEDQSRVGILIAEMASLTKVAGAVLQGLSLWILAEEQVQGGGIEEEILRILNRVTALLLEIAYANLRTSRISNGGVLISTNGPREMVIGLLKLSSQ</sequence>
<proteinExistence type="predicted"/>
<feature type="region of interest" description="Disordered" evidence="1">
    <location>
        <begin position="1"/>
        <end position="27"/>
    </location>
</feature>
<accession>M4DDS3</accession>
<reference evidence="2" key="3">
    <citation type="submission" date="2023-03" db="UniProtKB">
        <authorList>
            <consortium name="EnsemblPlants"/>
        </authorList>
    </citation>
    <scope>IDENTIFICATION</scope>
    <source>
        <strain evidence="2">cv. Chiifu-401-42</strain>
    </source>
</reference>
<dbReference type="EnsemblPlants" id="Bra014642.1">
    <property type="protein sequence ID" value="Bra014642.1-P"/>
    <property type="gene ID" value="Bra014642"/>
</dbReference>
<name>M4DDS3_BRACM</name>
<protein>
    <submittedName>
        <fullName evidence="2">Uncharacterized protein</fullName>
    </submittedName>
</protein>